<dbReference type="EMBL" id="LAZR01056371">
    <property type="protein sequence ID" value="KKK74329.1"/>
    <property type="molecule type" value="Genomic_DNA"/>
</dbReference>
<protein>
    <submittedName>
        <fullName evidence="1">Uncharacterized protein</fullName>
    </submittedName>
</protein>
<comment type="caution">
    <text evidence="1">The sequence shown here is derived from an EMBL/GenBank/DDBJ whole genome shotgun (WGS) entry which is preliminary data.</text>
</comment>
<sequence length="352" mass="40715">MKIEEIQMKPFVCHQSSISCGHGCERCWFFAERWGVELRGIKVKEGATLGNIYHKFQALGPEKQDLVKPWVSKMQLELMARVEKGEDLDGQILRLANLLTTLYNKAEAMARLFWERYPTPSYLKTIGTEIKHSMTIPSGPLAGMILEGTIDKILEDTRKDCGDIWIRDHKSTGLKTLDVIFAGFPWSPQARIYRILALDYMVKNDWVGQDPKWALAHVKGFILDGIMKPGIKLCGKDDKNSKLWNCSVEEAYLRRVKEWYAEKDTAAIKSQAIMFNEPLYSAELVRELMFMQRLGKRPNVPSIYSRDPSRFHCFLYDSPCIYHDLCAAPMSRWPELFDTKYKIKEEENDTKK</sequence>
<evidence type="ECO:0000313" key="1">
    <source>
        <dbReference type="EMBL" id="KKK74329.1"/>
    </source>
</evidence>
<feature type="non-terminal residue" evidence="1">
    <location>
        <position position="352"/>
    </location>
</feature>
<dbReference type="AlphaFoldDB" id="A0A0F9A6W4"/>
<name>A0A0F9A6W4_9ZZZZ</name>
<gene>
    <name evidence="1" type="ORF">LCGC14_2884870</name>
</gene>
<reference evidence="1" key="1">
    <citation type="journal article" date="2015" name="Nature">
        <title>Complex archaea that bridge the gap between prokaryotes and eukaryotes.</title>
        <authorList>
            <person name="Spang A."/>
            <person name="Saw J.H."/>
            <person name="Jorgensen S.L."/>
            <person name="Zaremba-Niedzwiedzka K."/>
            <person name="Martijn J."/>
            <person name="Lind A.E."/>
            <person name="van Eijk R."/>
            <person name="Schleper C."/>
            <person name="Guy L."/>
            <person name="Ettema T.J."/>
        </authorList>
    </citation>
    <scope>NUCLEOTIDE SEQUENCE</scope>
</reference>
<proteinExistence type="predicted"/>
<dbReference type="PROSITE" id="PS51257">
    <property type="entry name" value="PROKAR_LIPOPROTEIN"/>
    <property type="match status" value="1"/>
</dbReference>
<organism evidence="1">
    <name type="scientific">marine sediment metagenome</name>
    <dbReference type="NCBI Taxonomy" id="412755"/>
    <lineage>
        <taxon>unclassified sequences</taxon>
        <taxon>metagenomes</taxon>
        <taxon>ecological metagenomes</taxon>
    </lineage>
</organism>
<accession>A0A0F9A6W4</accession>